<accession>A0AAE9JHD7</accession>
<feature type="compositionally biased region" description="Basic and acidic residues" evidence="1">
    <location>
        <begin position="1000"/>
        <end position="1015"/>
    </location>
</feature>
<feature type="compositionally biased region" description="Polar residues" evidence="1">
    <location>
        <begin position="979"/>
        <end position="991"/>
    </location>
</feature>
<feature type="transmembrane region" description="Helical" evidence="2">
    <location>
        <begin position="1113"/>
        <end position="1131"/>
    </location>
</feature>
<feature type="compositionally biased region" description="Acidic residues" evidence="1">
    <location>
        <begin position="943"/>
        <end position="957"/>
    </location>
</feature>
<feature type="region of interest" description="Disordered" evidence="1">
    <location>
        <begin position="936"/>
        <end position="1015"/>
    </location>
</feature>
<gene>
    <name evidence="3" type="ORF">L5515_005799</name>
</gene>
<feature type="transmembrane region" description="Helical" evidence="2">
    <location>
        <begin position="1088"/>
        <end position="1107"/>
    </location>
</feature>
<organism evidence="3 4">
    <name type="scientific">Caenorhabditis briggsae</name>
    <dbReference type="NCBI Taxonomy" id="6238"/>
    <lineage>
        <taxon>Eukaryota</taxon>
        <taxon>Metazoa</taxon>
        <taxon>Ecdysozoa</taxon>
        <taxon>Nematoda</taxon>
        <taxon>Chromadorea</taxon>
        <taxon>Rhabditida</taxon>
        <taxon>Rhabditina</taxon>
        <taxon>Rhabditomorpha</taxon>
        <taxon>Rhabditoidea</taxon>
        <taxon>Rhabditidae</taxon>
        <taxon>Peloderinae</taxon>
        <taxon>Caenorhabditis</taxon>
    </lineage>
</organism>
<dbReference type="EMBL" id="CP092624">
    <property type="protein sequence ID" value="UMM31721.1"/>
    <property type="molecule type" value="Genomic_DNA"/>
</dbReference>
<evidence type="ECO:0000256" key="2">
    <source>
        <dbReference type="SAM" id="Phobius"/>
    </source>
</evidence>
<keyword evidence="2" id="KW-0472">Membrane</keyword>
<dbReference type="Proteomes" id="UP000829354">
    <property type="component" value="Chromosome V"/>
</dbReference>
<sequence>METCVVLVVTSFLFGISTAFFLLRKEVFQTNNCQRCTNTQLGLNAVDDMLVAKNRIIESCKRMVSKVRSLVYDVHRSNRGQDLRKDALKLLKVAGKVLDGDASQLFEDIKYEMYFAVLLMTCGTAAVVLNQFNNMAQENYLESFAVPSQFPELSRVSESKRSHRLHLFVYWKSESIYCNHANKLCIKRQPAVRASLLTIMTMVVLADWKFSDAEMGRSAVYKMAALLRDEAIYKAAPLASDPLYVYRDLYHPEPDDPHPSSVYIDEVLRYRAQNCINLLPRIQYANVIKYDRAGVEKFPEFHCCVRWDRDLKGHMLYRVVQSKDPTTLLERVVGETGVAQYGRHLRSLEVDRTCIDVCNNDNWASIRGYSARLTKGQLVVVMKVRRVTSGKDPNNESADHFMAYKYYPLLMNVSMPNFALAVRQKLSISTTDPNYNIFPTGKLYNTAPSPHSKHFLQHLIQKSDCLENTEKTPSGAEKSDEFGYERFRKDNSKPPRQPCQHDNAQQLPDVIVLVKPRFAAGFPSNFADQRVIELLELIATANTENPPYSFPAEQKCVGFASHISIEKAILYKHYWLPIAQAMRSAEYYSNAKVDSVHLDVASGRVILNDSKKTFAGCQYLKVESKMQMLDEAAKNEIQRLAAIKAEKQARIEDATEGSPERVWLFAVVLDLTLVLACHRHCYPDNCETRDRAEERLKHVVQLYVEDGATFVEDMFAIPWNCEDGKRALFERTFYLLFTLTGQRVDTVCRSVQETMAKMMKKKVEKKYQCYSVSSSEETTAIKNLFTEHSMNGEPVSIDVPPWFQGLLSHVWFQILVPLYEENSAEFVVKTCNKTINKRQESSDKIFIRYLGCSNYTRRRLTVGLHDKVFSVLPSQFREELMWFIVADQALEKVASGKGHTRAVEVEFYGGKKNHPQRNASTILDKAVDHPMRIISKRAKLRGEDEDEEDEDEDDDMDLERSDGEKEEEEEVPLVEEPKGSTNMEVSSSEATTGAEVIADEMSRTDASRSNEPRKKFADQRHKYDVCVRNEETLVRIGPSNHGQGAFATATIPRGTRVAIYDGQSFGVLAFGVIIMDLMLVYGPHVPEFDIWMSGILISLIFLTFALVCEAGIKGGYIFFSIGAWFLSLIRIK</sequence>
<evidence type="ECO:0000313" key="4">
    <source>
        <dbReference type="Proteomes" id="UP000829354"/>
    </source>
</evidence>
<reference evidence="3 4" key="1">
    <citation type="submission" date="2022-04" db="EMBL/GenBank/DDBJ databases">
        <title>Chromosome-level reference genomes for two strains of Caenorhabditis briggsae: an improved platform for comparative genomics.</title>
        <authorList>
            <person name="Stevens L."/>
            <person name="Andersen E."/>
        </authorList>
    </citation>
    <scope>NUCLEOTIDE SEQUENCE [LARGE SCALE GENOMIC DNA]</scope>
    <source>
        <strain evidence="3">VX34</strain>
        <tissue evidence="3">Whole-organism</tissue>
    </source>
</reference>
<name>A0AAE9JHD7_CAEBR</name>
<protein>
    <submittedName>
        <fullName evidence="3">Uncharacterized protein</fullName>
    </submittedName>
</protein>
<evidence type="ECO:0000313" key="3">
    <source>
        <dbReference type="EMBL" id="UMM31721.1"/>
    </source>
</evidence>
<dbReference type="AlphaFoldDB" id="A0AAE9JHD7"/>
<keyword evidence="2" id="KW-0812">Transmembrane</keyword>
<feature type="compositionally biased region" description="Acidic residues" evidence="1">
    <location>
        <begin position="964"/>
        <end position="973"/>
    </location>
</feature>
<feature type="region of interest" description="Disordered" evidence="1">
    <location>
        <begin position="467"/>
        <end position="502"/>
    </location>
</feature>
<evidence type="ECO:0000256" key="1">
    <source>
        <dbReference type="SAM" id="MobiDB-lite"/>
    </source>
</evidence>
<feature type="compositionally biased region" description="Basic and acidic residues" evidence="1">
    <location>
        <begin position="477"/>
        <end position="493"/>
    </location>
</feature>
<keyword evidence="4" id="KW-1185">Reference proteome</keyword>
<proteinExistence type="predicted"/>
<keyword evidence="2" id="KW-1133">Transmembrane helix</keyword>